<sequence>MSLHNPDTDKLEVTAVSARAAPEASKKETPKTAGQKLFPLSAGELGPPSSPDYVIKGLINRGDFTIIYGKAGCGKSLFTADVAFRVSQRSERIYGRRVRGGPVLYVCLEGQRGFRLRIKALEDEHGTAKELYLIEQPFSLSEAGSEAFVTELIEHAKKLGVVMIVIDTWAQATAGGDENGSEAGGRALASINRLRTETNAVVVCIDHTGWSEDAQKRPRGWSGKWAASDTALRLDGDIKKGDVVVVPERLKDGTDFESLVFGSEKVELGVDEDGDPIESFRAIERSESELAKIASRRDRKGGSLTAKEAGDLDVIVSSLAKLGQDYDASGYGVVNAVTRDALYSAFREAQRVADNASLQRDKGRDTERKSGAEREAMRRRLMTLKDKEKIDFDRAWVWSTINIGAPSGV</sequence>
<dbReference type="EMBL" id="SRXV01000002">
    <property type="protein sequence ID" value="TGY93138.1"/>
    <property type="molecule type" value="Genomic_DNA"/>
</dbReference>
<name>A0A4S2HBR9_9PROT</name>
<feature type="region of interest" description="Disordered" evidence="1">
    <location>
        <begin position="354"/>
        <end position="374"/>
    </location>
</feature>
<comment type="caution">
    <text evidence="3">The sequence shown here is derived from an EMBL/GenBank/DDBJ whole genome shotgun (WGS) entry which is preliminary data.</text>
</comment>
<dbReference type="SUPFAM" id="SSF52540">
    <property type="entry name" value="P-loop containing nucleoside triphosphate hydrolases"/>
    <property type="match status" value="1"/>
</dbReference>
<feature type="domain" description="AAA+ ATPase" evidence="2">
    <location>
        <begin position="61"/>
        <end position="251"/>
    </location>
</feature>
<feature type="compositionally biased region" description="Basic and acidic residues" evidence="1">
    <location>
        <begin position="1"/>
        <end position="12"/>
    </location>
</feature>
<organism evidence="3 4">
    <name type="scientific">Marinicauda pacifica</name>
    <dbReference type="NCBI Taxonomy" id="1133559"/>
    <lineage>
        <taxon>Bacteria</taxon>
        <taxon>Pseudomonadati</taxon>
        <taxon>Pseudomonadota</taxon>
        <taxon>Alphaproteobacteria</taxon>
        <taxon>Maricaulales</taxon>
        <taxon>Maricaulaceae</taxon>
        <taxon>Marinicauda</taxon>
    </lineage>
</organism>
<dbReference type="InterPro" id="IPR003593">
    <property type="entry name" value="AAA+_ATPase"/>
</dbReference>
<dbReference type="Proteomes" id="UP000305451">
    <property type="component" value="Unassembled WGS sequence"/>
</dbReference>
<feature type="region of interest" description="Disordered" evidence="1">
    <location>
        <begin position="1"/>
        <end position="33"/>
    </location>
</feature>
<dbReference type="AlphaFoldDB" id="A0A4S2HBR9"/>
<dbReference type="OrthoDB" id="1496333at2"/>
<evidence type="ECO:0000256" key="1">
    <source>
        <dbReference type="SAM" id="MobiDB-lite"/>
    </source>
</evidence>
<keyword evidence="4" id="KW-1185">Reference proteome</keyword>
<feature type="compositionally biased region" description="Basic and acidic residues" evidence="1">
    <location>
        <begin position="359"/>
        <end position="374"/>
    </location>
</feature>
<gene>
    <name evidence="3" type="ORF">E5162_08735</name>
</gene>
<protein>
    <submittedName>
        <fullName evidence="3">AAA family ATPase</fullName>
    </submittedName>
</protein>
<dbReference type="RefSeq" id="WP_135944855.1">
    <property type="nucleotide sequence ID" value="NZ_BMEI01000002.1"/>
</dbReference>
<evidence type="ECO:0000259" key="2">
    <source>
        <dbReference type="SMART" id="SM00382"/>
    </source>
</evidence>
<proteinExistence type="predicted"/>
<dbReference type="Pfam" id="PF13481">
    <property type="entry name" value="AAA_25"/>
    <property type="match status" value="1"/>
</dbReference>
<reference evidence="3 4" key="1">
    <citation type="journal article" date="2013" name="Int. J. Syst. Evol. Microbiol.">
        <title>Marinicauda pacifica gen. nov., sp. nov., a prosthecate alphaproteobacterium of the family Hyphomonadaceae isolated from deep seawater.</title>
        <authorList>
            <person name="Zhang X.Y."/>
            <person name="Li G.W."/>
            <person name="Wang C.S."/>
            <person name="Zhang Y.J."/>
            <person name="Xu X.W."/>
            <person name="Li H."/>
            <person name="Liu A."/>
            <person name="Liu C."/>
            <person name="Xie B.B."/>
            <person name="Qin Q.L."/>
            <person name="Xu Z."/>
            <person name="Chen X.L."/>
            <person name="Zhou B.C."/>
            <person name="Zhang Y.Z."/>
        </authorList>
    </citation>
    <scope>NUCLEOTIDE SEQUENCE [LARGE SCALE GENOMIC DNA]</scope>
    <source>
        <strain evidence="3 4">P-1 km-3</strain>
    </source>
</reference>
<evidence type="ECO:0000313" key="3">
    <source>
        <dbReference type="EMBL" id="TGY93138.1"/>
    </source>
</evidence>
<dbReference type="InterPro" id="IPR027417">
    <property type="entry name" value="P-loop_NTPase"/>
</dbReference>
<evidence type="ECO:0000313" key="4">
    <source>
        <dbReference type="Proteomes" id="UP000305451"/>
    </source>
</evidence>
<dbReference type="SMART" id="SM00382">
    <property type="entry name" value="AAA"/>
    <property type="match status" value="1"/>
</dbReference>
<accession>A0A4S2HBR9</accession>
<dbReference type="Gene3D" id="3.40.50.300">
    <property type="entry name" value="P-loop containing nucleotide triphosphate hydrolases"/>
    <property type="match status" value="1"/>
</dbReference>